<comment type="caution">
    <text evidence="2">The sequence shown here is derived from an EMBL/GenBank/DDBJ whole genome shotgun (WGS) entry which is preliminary data.</text>
</comment>
<reference evidence="2" key="1">
    <citation type="submission" date="2022-04" db="EMBL/GenBank/DDBJ databases">
        <authorList>
            <person name="Ren T."/>
        </authorList>
    </citation>
    <scope>NUCLEOTIDE SEQUENCE</scope>
    <source>
        <strain evidence="2">F63249</strain>
    </source>
</reference>
<feature type="domain" description="DUF6734" evidence="1">
    <location>
        <begin position="10"/>
        <end position="281"/>
    </location>
</feature>
<evidence type="ECO:0000259" key="1">
    <source>
        <dbReference type="Pfam" id="PF20508"/>
    </source>
</evidence>
<dbReference type="RefSeq" id="WP_248413579.1">
    <property type="nucleotide sequence ID" value="NZ_JALPQF010000015.1"/>
</dbReference>
<sequence length="291" mass="33765">MEAKTHQIDKIVYSLWTKPSGNILKNAVNWHSPKAQLACLALSVLTSKAFFSEIELVTDSEGWEVIKQLNLPFTSVKTILDDIPESQYDFWALGKIHAYKAQDKPFVHLDNDAILWKGLPKWALDAPIFVQNTEDKNWFKSAYASEIEHATSILSYFPKNWNTTKEAYCTGIFGGTDLDFIQRYCKEALKFINDKRNADAWKTIENKGSYCIIFEQYILACLIQYYKKDTVFFDKYLNKKRLRNLGYTHIWGAKNDKNIEAILLKRLKQEDPKTLERVLKLFKQKADIKAA</sequence>
<proteinExistence type="predicted"/>
<protein>
    <recommendedName>
        <fullName evidence="1">DUF6734 domain-containing protein</fullName>
    </recommendedName>
</protein>
<dbReference type="InterPro" id="IPR046621">
    <property type="entry name" value="DUF6734"/>
</dbReference>
<dbReference type="Proteomes" id="UP001203687">
    <property type="component" value="Unassembled WGS sequence"/>
</dbReference>
<dbReference type="EMBL" id="JALPQF010000015">
    <property type="protein sequence ID" value="MCK8481732.1"/>
    <property type="molecule type" value="Genomic_DNA"/>
</dbReference>
<dbReference type="Pfam" id="PF20508">
    <property type="entry name" value="DUF6734"/>
    <property type="match status" value="1"/>
</dbReference>
<name>A0ABT0HD40_9FLAO</name>
<keyword evidence="3" id="KW-1185">Reference proteome</keyword>
<gene>
    <name evidence="2" type="ORF">MUY34_13955</name>
</gene>
<evidence type="ECO:0000313" key="2">
    <source>
        <dbReference type="EMBL" id="MCK8481732.1"/>
    </source>
</evidence>
<organism evidence="2 3">
    <name type="scientific">Psychroserpens algicola</name>
    <dbReference type="NCBI Taxonomy" id="1719034"/>
    <lineage>
        <taxon>Bacteria</taxon>
        <taxon>Pseudomonadati</taxon>
        <taxon>Bacteroidota</taxon>
        <taxon>Flavobacteriia</taxon>
        <taxon>Flavobacteriales</taxon>
        <taxon>Flavobacteriaceae</taxon>
        <taxon>Psychroserpens</taxon>
    </lineage>
</organism>
<evidence type="ECO:0000313" key="3">
    <source>
        <dbReference type="Proteomes" id="UP001203687"/>
    </source>
</evidence>
<accession>A0ABT0HD40</accession>